<evidence type="ECO:0000256" key="2">
    <source>
        <dbReference type="ARBA" id="ARBA00022618"/>
    </source>
</evidence>
<comment type="similarity">
    <text evidence="7">Belongs to the SMC family.</text>
</comment>
<dbReference type="GO" id="GO:0051301">
    <property type="term" value="P:cell division"/>
    <property type="evidence" value="ECO:0007669"/>
    <property type="project" value="UniProtKB-KW"/>
</dbReference>
<dbReference type="Pfam" id="PF06470">
    <property type="entry name" value="SMC_hinge"/>
    <property type="match status" value="1"/>
</dbReference>
<comment type="subcellular location">
    <subcellularLocation>
        <location evidence="1 7">Nucleus</location>
    </subcellularLocation>
</comment>
<evidence type="ECO:0000259" key="10">
    <source>
        <dbReference type="SMART" id="SM00968"/>
    </source>
</evidence>
<feature type="region of interest" description="Disordered" evidence="9">
    <location>
        <begin position="1"/>
        <end position="21"/>
    </location>
</feature>
<proteinExistence type="inferred from homology"/>
<evidence type="ECO:0000256" key="9">
    <source>
        <dbReference type="SAM" id="MobiDB-lite"/>
    </source>
</evidence>
<sequence length="1279" mass="144610">MHAQKHQEMPEAPSDDDEAALPNSGRIKRLELQNFKSYGGKQIIGPFGDFTAVIGPNGAGKSNLMDAISFVVGLQSKELRGRQLKDLIFRSSNDTGDEERSASVTLVYENDGQETKFMRCISDKGIGEYRVSGRVVKAEVYHEQLKRFGILTKAHLGFLVFQGYVSELAGKSPMELTTLFEQVSSSDEFKDQYEELEKEKRRAEEDQVYSYQKKKGLAQESKIMKKQKEEAERYAQLQQERKDLQLRLYLLRLYTTERELRTLIDQLEEAKQEEELTANQHESSEELVKAEEKERSRLSRKAIELERKLPALQRQIAAKQPEIVRTRESIAHIEKRKAMSCKSLENLAATQKKTAKHVAQLEQELKEISAEVERLEAKSSEAEAQGELSYDKKQREEYNRLKDEMGAKTASLREEMNTKKRAVRGEEPALLQMRSKVDELSQEKTTLEAKAAAFEERKQTGIARVKELTSELKALQQQSEAISRTSSSNRARAAEIDEQIATVSEALRSSKAEQRECQRGKASAEALENLIRLFPGVHGRMLDVCKPSQKKYNTAVTIAMGKNMDAIVIDEEKTAHDCIKYLKEKKCPPETFVPLDTIRVKPIREQLRQLGGTKKPVLDIITVSERFSKAVAYAVGDAILCDSLDEARKLAYHSGHQERYKVVTLDGSLINKAGLMTGGSSNVDRARADKWDEKEYSSLKAKYETLAREKNSLGSTYAAEEKEQELRHEVDSKQQELTSAQADLELSQSKQAKYGKELSTVTANLTEAQKQLKRMEKKLGEEEAEIEALQAQCNKIEDKIFGPFSKSLGLKSVREYEDKILREAKEQEQLLQEFKAQQAKLRSQLQFEQTKDLPAHIRRLEQSITEDDASLQRLASTREKTEKAEESLKAEKSTLEAELQAIKDEQEAKSTELRALKKVQKQHNDEIAKARAKMSQLQSELEQRRSTRQSIFQRATLEQIKLPLVDASHLEMEGGAAASKKKRKRSSTGAPSSLDEMNFSESFSPVGLVGTSTLDGAEGVDSADRGADAEQMVQIDFSLLDDEARKGDASKLEKEINKAIEVLAREQEGMAPNMKAIEQYEEVNLRLLSMENEHDTARTNFRTVTQQFNSVQAMRKERFLEAFNVISEEITKVYTELTEVDGIGGTAYLSLEDPSEPFLHGIKYNAMPPAKRFRDMDQLSGGERTVAALALLFAIHKFRPSPFFVMDEVDAALDNVNVTRVADYIRMRAQEGLLQFVVISLKDNFYERAHGLVGIFRDVSLECSRTVTLDLEKHAAEVA</sequence>
<keyword evidence="2" id="KW-0132">Cell division</keyword>
<dbReference type="InterPro" id="IPR024704">
    <property type="entry name" value="SMC"/>
</dbReference>
<gene>
    <name evidence="11" type="ORF">AB1Y20_001560</name>
</gene>
<feature type="coiled-coil region" evidence="8">
    <location>
        <begin position="344"/>
        <end position="385"/>
    </location>
</feature>
<evidence type="ECO:0000256" key="6">
    <source>
        <dbReference type="ARBA" id="ARBA00023306"/>
    </source>
</evidence>
<dbReference type="Gene3D" id="3.30.70.1620">
    <property type="match status" value="1"/>
</dbReference>
<dbReference type="AlphaFoldDB" id="A0AB34K903"/>
<evidence type="ECO:0000313" key="11">
    <source>
        <dbReference type="EMBL" id="KAL1530660.1"/>
    </source>
</evidence>
<feature type="region of interest" description="Disordered" evidence="9">
    <location>
        <begin position="974"/>
        <end position="1000"/>
    </location>
</feature>
<keyword evidence="5 7" id="KW-0539">Nucleus</keyword>
<keyword evidence="12" id="KW-1185">Reference proteome</keyword>
<dbReference type="InterPro" id="IPR003395">
    <property type="entry name" value="RecF/RecN/SMC_N"/>
</dbReference>
<comment type="caution">
    <text evidence="11">The sequence shown here is derived from an EMBL/GenBank/DDBJ whole genome shotgun (WGS) entry which is preliminary data.</text>
</comment>
<evidence type="ECO:0000256" key="4">
    <source>
        <dbReference type="ARBA" id="ARBA00023054"/>
    </source>
</evidence>
<dbReference type="EMBL" id="JBGBPQ010000001">
    <property type="protein sequence ID" value="KAL1530660.1"/>
    <property type="molecule type" value="Genomic_DNA"/>
</dbReference>
<dbReference type="PANTHER" id="PTHR18937:SF12">
    <property type="entry name" value="STRUCTURAL MAINTENANCE OF CHROMOSOMES PROTEIN"/>
    <property type="match status" value="1"/>
</dbReference>
<dbReference type="SUPFAM" id="SSF52540">
    <property type="entry name" value="P-loop containing nucleoside triphosphate hydrolases"/>
    <property type="match status" value="1"/>
</dbReference>
<dbReference type="InterPro" id="IPR027417">
    <property type="entry name" value="P-loop_NTPase"/>
</dbReference>
<evidence type="ECO:0000256" key="3">
    <source>
        <dbReference type="ARBA" id="ARBA00022776"/>
    </source>
</evidence>
<keyword evidence="4 8" id="KW-0175">Coiled coil</keyword>
<dbReference type="InterPro" id="IPR036277">
    <property type="entry name" value="SMC_hinge_sf"/>
</dbReference>
<reference evidence="11 12" key="1">
    <citation type="journal article" date="2024" name="Science">
        <title>Giant polyketide synthase enzymes in the biosynthesis of giant marine polyether toxins.</title>
        <authorList>
            <person name="Fallon T.R."/>
            <person name="Shende V.V."/>
            <person name="Wierzbicki I.H."/>
            <person name="Pendleton A.L."/>
            <person name="Watervoot N.F."/>
            <person name="Auber R.P."/>
            <person name="Gonzalez D.J."/>
            <person name="Wisecaver J.H."/>
            <person name="Moore B.S."/>
        </authorList>
    </citation>
    <scope>NUCLEOTIDE SEQUENCE [LARGE SCALE GENOMIC DNA]</scope>
    <source>
        <strain evidence="11 12">12B1</strain>
    </source>
</reference>
<protein>
    <recommendedName>
        <fullName evidence="7">Structural maintenance of chromosomes protein</fullName>
    </recommendedName>
</protein>
<keyword evidence="3" id="KW-0498">Mitosis</keyword>
<dbReference type="PANTHER" id="PTHR18937">
    <property type="entry name" value="STRUCTURAL MAINTENANCE OF CHROMOSOMES SMC FAMILY MEMBER"/>
    <property type="match status" value="1"/>
</dbReference>
<keyword evidence="6" id="KW-0131">Cell cycle</keyword>
<dbReference type="SMART" id="SM00968">
    <property type="entry name" value="SMC_hinge"/>
    <property type="match status" value="1"/>
</dbReference>
<dbReference type="Proteomes" id="UP001515480">
    <property type="component" value="Unassembled WGS sequence"/>
</dbReference>
<dbReference type="PIRSF" id="PIRSF005719">
    <property type="entry name" value="SMC"/>
    <property type="match status" value="1"/>
</dbReference>
<feature type="coiled-coil region" evidence="8">
    <location>
        <begin position="430"/>
        <end position="485"/>
    </location>
</feature>
<dbReference type="Gene3D" id="3.40.50.300">
    <property type="entry name" value="P-loop containing nucleotide triphosphate hydrolases"/>
    <property type="match status" value="2"/>
</dbReference>
<evidence type="ECO:0000313" key="12">
    <source>
        <dbReference type="Proteomes" id="UP001515480"/>
    </source>
</evidence>
<evidence type="ECO:0000256" key="7">
    <source>
        <dbReference type="PIRNR" id="PIRNR005719"/>
    </source>
</evidence>
<dbReference type="GO" id="GO:0016887">
    <property type="term" value="F:ATP hydrolysis activity"/>
    <property type="evidence" value="ECO:0007669"/>
    <property type="project" value="InterPro"/>
</dbReference>
<organism evidence="11 12">
    <name type="scientific">Prymnesium parvum</name>
    <name type="common">Toxic golden alga</name>
    <dbReference type="NCBI Taxonomy" id="97485"/>
    <lineage>
        <taxon>Eukaryota</taxon>
        <taxon>Haptista</taxon>
        <taxon>Haptophyta</taxon>
        <taxon>Prymnesiophyceae</taxon>
        <taxon>Prymnesiales</taxon>
        <taxon>Prymnesiaceae</taxon>
        <taxon>Prymnesium</taxon>
    </lineage>
</organism>
<feature type="domain" description="SMC hinge" evidence="10">
    <location>
        <begin position="535"/>
        <end position="651"/>
    </location>
</feature>
<accession>A0AB34K903</accession>
<feature type="region of interest" description="Disordered" evidence="9">
    <location>
        <begin position="274"/>
        <end position="293"/>
    </location>
</feature>
<dbReference type="Pfam" id="PF02463">
    <property type="entry name" value="SMC_N"/>
    <property type="match status" value="1"/>
</dbReference>
<name>A0AB34K903_PRYPA</name>
<dbReference type="GO" id="GO:0008278">
    <property type="term" value="C:cohesin complex"/>
    <property type="evidence" value="ECO:0007669"/>
    <property type="project" value="TreeGrafter"/>
</dbReference>
<dbReference type="Gene3D" id="1.20.1060.20">
    <property type="match status" value="1"/>
</dbReference>
<dbReference type="GO" id="GO:0005524">
    <property type="term" value="F:ATP binding"/>
    <property type="evidence" value="ECO:0007669"/>
    <property type="project" value="InterPro"/>
</dbReference>
<dbReference type="GO" id="GO:0005634">
    <property type="term" value="C:nucleus"/>
    <property type="evidence" value="ECO:0007669"/>
    <property type="project" value="UniProtKB-SubCell"/>
</dbReference>
<evidence type="ECO:0000256" key="8">
    <source>
        <dbReference type="SAM" id="Coils"/>
    </source>
</evidence>
<feature type="compositionally biased region" description="Basic and acidic residues" evidence="9">
    <location>
        <begin position="282"/>
        <end position="293"/>
    </location>
</feature>
<feature type="coiled-coil region" evidence="8">
    <location>
        <begin position="723"/>
        <end position="947"/>
    </location>
</feature>
<evidence type="ECO:0000256" key="1">
    <source>
        <dbReference type="ARBA" id="ARBA00004123"/>
    </source>
</evidence>
<dbReference type="InterPro" id="IPR010935">
    <property type="entry name" value="SMC_hinge"/>
</dbReference>
<evidence type="ECO:0000256" key="5">
    <source>
        <dbReference type="ARBA" id="ARBA00023242"/>
    </source>
</evidence>
<dbReference type="SUPFAM" id="SSF75553">
    <property type="entry name" value="Smc hinge domain"/>
    <property type="match status" value="1"/>
</dbReference>
<feature type="coiled-coil region" evidence="8">
    <location>
        <begin position="1049"/>
        <end position="1100"/>
    </location>
</feature>
<dbReference type="GO" id="GO:0007062">
    <property type="term" value="P:sister chromatid cohesion"/>
    <property type="evidence" value="ECO:0007669"/>
    <property type="project" value="TreeGrafter"/>
</dbReference>
<dbReference type="GO" id="GO:0003677">
    <property type="term" value="F:DNA binding"/>
    <property type="evidence" value="ECO:0007669"/>
    <property type="project" value="TreeGrafter"/>
</dbReference>